<evidence type="ECO:0000259" key="1">
    <source>
        <dbReference type="Pfam" id="PF00534"/>
    </source>
</evidence>
<reference evidence="3" key="1">
    <citation type="submission" date="2016-10" db="EMBL/GenBank/DDBJ databases">
        <authorList>
            <person name="Varghese N."/>
            <person name="Submissions S."/>
        </authorList>
    </citation>
    <scope>NUCLEOTIDE SEQUENCE [LARGE SCALE GENOMIC DNA]</scope>
    <source>
        <strain evidence="3">DSM 25329</strain>
    </source>
</reference>
<proteinExistence type="predicted"/>
<dbReference type="Pfam" id="PF00534">
    <property type="entry name" value="Glycos_transf_1"/>
    <property type="match status" value="1"/>
</dbReference>
<protein>
    <submittedName>
        <fullName evidence="2">Glycosyltransferase involved in cell wall bisynthesis</fullName>
    </submittedName>
</protein>
<sequence>MSSIVFFINNISSVGGTERIFLGIINELAKRNHSIHLLGLKGDPGNIFFPLEPNVAVTGLRIDDKKGFAKALYAQRKIRQLVKSNHIDTFVTIESNLAVHSVPSLAFTGVRHVVWEAFNFKVNLGRTSRSLARQLSLCFADTIVTQTARDIKFWEQGAWYRNAKLAHISNPMFLEEQKVSENPSKTVISVGRLNYQKGFDLLIDTWNQLPEPLRKEWKLLIIGDGKDRPALEKKISDLGIGESIELVGATKAVFKYFEKASIYCLSSRFEGLPMVLLEALAFHLPIVAFDCDTGPEELIEDGQNGILVEAENVSKLAKSLATLMEDDSLRARMRSYKSQRLPLLEQDLIITQWDQILS</sequence>
<keyword evidence="3" id="KW-1185">Reference proteome</keyword>
<dbReference type="RefSeq" id="WP_090148203.1">
    <property type="nucleotide sequence ID" value="NZ_FNAN01000004.1"/>
</dbReference>
<dbReference type="EMBL" id="FNAN01000004">
    <property type="protein sequence ID" value="SDE29860.1"/>
    <property type="molecule type" value="Genomic_DNA"/>
</dbReference>
<dbReference type="Proteomes" id="UP000198748">
    <property type="component" value="Unassembled WGS sequence"/>
</dbReference>
<dbReference type="STRING" id="659014.SAMN04487996_104292"/>
<dbReference type="PANTHER" id="PTHR12526:SF630">
    <property type="entry name" value="GLYCOSYLTRANSFERASE"/>
    <property type="match status" value="1"/>
</dbReference>
<evidence type="ECO:0000313" key="2">
    <source>
        <dbReference type="EMBL" id="SDE29860.1"/>
    </source>
</evidence>
<dbReference type="InterPro" id="IPR001296">
    <property type="entry name" value="Glyco_trans_1"/>
</dbReference>
<dbReference type="GO" id="GO:0016757">
    <property type="term" value="F:glycosyltransferase activity"/>
    <property type="evidence" value="ECO:0007669"/>
    <property type="project" value="InterPro"/>
</dbReference>
<keyword evidence="2" id="KW-0808">Transferase</keyword>
<evidence type="ECO:0000313" key="3">
    <source>
        <dbReference type="Proteomes" id="UP000198748"/>
    </source>
</evidence>
<dbReference type="AlphaFoldDB" id="A0A1G7BTA6"/>
<dbReference type="Gene3D" id="3.40.50.2000">
    <property type="entry name" value="Glycogen Phosphorylase B"/>
    <property type="match status" value="2"/>
</dbReference>
<dbReference type="OrthoDB" id="1522162at2"/>
<gene>
    <name evidence="2" type="ORF">SAMN04487996_104292</name>
</gene>
<dbReference type="PANTHER" id="PTHR12526">
    <property type="entry name" value="GLYCOSYLTRANSFERASE"/>
    <property type="match status" value="1"/>
</dbReference>
<dbReference type="SUPFAM" id="SSF53756">
    <property type="entry name" value="UDP-Glycosyltransferase/glycogen phosphorylase"/>
    <property type="match status" value="1"/>
</dbReference>
<feature type="domain" description="Glycosyl transferase family 1" evidence="1">
    <location>
        <begin position="177"/>
        <end position="338"/>
    </location>
</feature>
<organism evidence="2 3">
    <name type="scientific">Dyadobacter soli</name>
    <dbReference type="NCBI Taxonomy" id="659014"/>
    <lineage>
        <taxon>Bacteria</taxon>
        <taxon>Pseudomonadati</taxon>
        <taxon>Bacteroidota</taxon>
        <taxon>Cytophagia</taxon>
        <taxon>Cytophagales</taxon>
        <taxon>Spirosomataceae</taxon>
        <taxon>Dyadobacter</taxon>
    </lineage>
</organism>
<accession>A0A1G7BTA6</accession>
<dbReference type="CDD" id="cd03820">
    <property type="entry name" value="GT4_AmsD-like"/>
    <property type="match status" value="1"/>
</dbReference>
<name>A0A1G7BTA6_9BACT</name>